<name>A0ABV9JTR4_9BACI</name>
<gene>
    <name evidence="1" type="ORF">ACFO3P_02695</name>
</gene>
<comment type="caution">
    <text evidence="1">The sequence shown here is derived from an EMBL/GenBank/DDBJ whole genome shotgun (WGS) entry which is preliminary data.</text>
</comment>
<keyword evidence="2" id="KW-1185">Reference proteome</keyword>
<dbReference type="PANTHER" id="PTHR11122:SF13">
    <property type="entry name" value="GLUCOSE-6-PHOSPHATE 1-EPIMERASE"/>
    <property type="match status" value="1"/>
</dbReference>
<dbReference type="Pfam" id="PF01263">
    <property type="entry name" value="Aldose_epim"/>
    <property type="match status" value="1"/>
</dbReference>
<proteinExistence type="predicted"/>
<dbReference type="Proteomes" id="UP001595988">
    <property type="component" value="Unassembled WGS sequence"/>
</dbReference>
<accession>A0ABV9JTR4</accession>
<dbReference type="InterPro" id="IPR014718">
    <property type="entry name" value="GH-type_carb-bd"/>
</dbReference>
<dbReference type="CDD" id="cd09024">
    <property type="entry name" value="Aldose_epim_lacX"/>
    <property type="match status" value="1"/>
</dbReference>
<dbReference type="PANTHER" id="PTHR11122">
    <property type="entry name" value="APOSPORY-ASSOCIATED PROTEIN C-RELATED"/>
    <property type="match status" value="1"/>
</dbReference>
<protein>
    <submittedName>
        <fullName evidence="1">Aldose 1-epimerase family protein</fullName>
    </submittedName>
</protein>
<organism evidence="1 2">
    <name type="scientific">Oceanobacillus aidingensis</name>
    <dbReference type="NCBI Taxonomy" id="645964"/>
    <lineage>
        <taxon>Bacteria</taxon>
        <taxon>Bacillati</taxon>
        <taxon>Bacillota</taxon>
        <taxon>Bacilli</taxon>
        <taxon>Bacillales</taxon>
        <taxon>Bacillaceae</taxon>
        <taxon>Oceanobacillus</taxon>
    </lineage>
</organism>
<dbReference type="RefSeq" id="WP_212928697.1">
    <property type="nucleotide sequence ID" value="NZ_JBHSFT010000002.1"/>
</dbReference>
<dbReference type="InterPro" id="IPR008183">
    <property type="entry name" value="Aldose_1/G6P_1-epimerase"/>
</dbReference>
<evidence type="ECO:0000313" key="2">
    <source>
        <dbReference type="Proteomes" id="UP001595988"/>
    </source>
</evidence>
<dbReference type="SUPFAM" id="SSF74650">
    <property type="entry name" value="Galactose mutarotase-like"/>
    <property type="match status" value="1"/>
</dbReference>
<evidence type="ECO:0000313" key="1">
    <source>
        <dbReference type="EMBL" id="MFC4661129.1"/>
    </source>
</evidence>
<sequence>MKQIIENDWLKVEIESNGAEIRAVEHKKNNLSYMWTGDSAYWGRVSPVLFPIVGRLKGDQYQLDGKTYDMSQHGFLRDVEFELGSHSTEHVAFEAASDGRFKEVYPYEFKATITYSLNQDSLSVDWKIENKNSGEMYFSIGAHPAFRIPLLENEGLEDYQLKFTPAPNKEVMEYGLENALVHEKGVRNQLPDITLQPELFAKDAMIYSHIDRIELVSAKSDRGVDVEFTDFPFVGIWSKYNEENNSIAPFVCIEPWCGIADMHDTTGDFKEKFGVNRLEAGDVFQKAYMMKFK</sequence>
<dbReference type="InterPro" id="IPR037481">
    <property type="entry name" value="LacX"/>
</dbReference>
<dbReference type="InterPro" id="IPR011013">
    <property type="entry name" value="Gal_mutarotase_sf_dom"/>
</dbReference>
<dbReference type="Gene3D" id="2.70.98.10">
    <property type="match status" value="1"/>
</dbReference>
<dbReference type="EMBL" id="JBHSFT010000002">
    <property type="protein sequence ID" value="MFC4661129.1"/>
    <property type="molecule type" value="Genomic_DNA"/>
</dbReference>
<reference evidence="2" key="1">
    <citation type="journal article" date="2019" name="Int. J. Syst. Evol. Microbiol.">
        <title>The Global Catalogue of Microorganisms (GCM) 10K type strain sequencing project: providing services to taxonomists for standard genome sequencing and annotation.</title>
        <authorList>
            <consortium name="The Broad Institute Genomics Platform"/>
            <consortium name="The Broad Institute Genome Sequencing Center for Infectious Disease"/>
            <person name="Wu L."/>
            <person name="Ma J."/>
        </authorList>
    </citation>
    <scope>NUCLEOTIDE SEQUENCE [LARGE SCALE GENOMIC DNA]</scope>
    <source>
        <strain evidence="2">CCUG 37257</strain>
    </source>
</reference>